<dbReference type="Proteomes" id="UP000011115">
    <property type="component" value="Unassembled WGS sequence"/>
</dbReference>
<proteinExistence type="predicted"/>
<dbReference type="Gramene" id="PGSC0003DMT400095324">
    <property type="protein sequence ID" value="PGSC0003DMT400095324"/>
    <property type="gene ID" value="PGSC0003DMG400044895"/>
</dbReference>
<accession>M1DW18</accession>
<dbReference type="EnsemblPlants" id="PGSC0003DMT400095324">
    <property type="protein sequence ID" value="PGSC0003DMT400095324"/>
    <property type="gene ID" value="PGSC0003DMG400044895"/>
</dbReference>
<evidence type="ECO:0000256" key="1">
    <source>
        <dbReference type="SAM" id="MobiDB-lite"/>
    </source>
</evidence>
<keyword evidence="4" id="KW-1185">Reference proteome</keyword>
<reference evidence="4" key="1">
    <citation type="journal article" date="2011" name="Nature">
        <title>Genome sequence and analysis of the tuber crop potato.</title>
        <authorList>
            <consortium name="The Potato Genome Sequencing Consortium"/>
        </authorList>
    </citation>
    <scope>NUCLEOTIDE SEQUENCE [LARGE SCALE GENOMIC DNA]</scope>
    <source>
        <strain evidence="4">cv. DM1-3 516 R44</strain>
    </source>
</reference>
<evidence type="ECO:0000313" key="4">
    <source>
        <dbReference type="Proteomes" id="UP000011115"/>
    </source>
</evidence>
<sequence length="160" mass="17257">MKADNALTWNRTIMAVTLGAGFEIDFSRMIIAEIHERAFKASTSYPFPCFIFQLCRDSGVPIWHCDKLIRATGTLDIGLIWDEANVAAPHREPQVDAPSLGADLVNDVEQMPTTEAENVVTDDVSTTEGAVRVIDSTTEGAVTNDMGTTEGDPSVVPTGS</sequence>
<protein>
    <submittedName>
        <fullName evidence="3">Integrase core domain containing protein</fullName>
    </submittedName>
</protein>
<dbReference type="InParanoid" id="M1DW18"/>
<dbReference type="Pfam" id="PF20167">
    <property type="entry name" value="Transposase_32"/>
    <property type="match status" value="1"/>
</dbReference>
<dbReference type="InterPro" id="IPR046796">
    <property type="entry name" value="Transposase_32_dom"/>
</dbReference>
<organism evidence="3 4">
    <name type="scientific">Solanum tuberosum</name>
    <name type="common">Potato</name>
    <dbReference type="NCBI Taxonomy" id="4113"/>
    <lineage>
        <taxon>Eukaryota</taxon>
        <taxon>Viridiplantae</taxon>
        <taxon>Streptophyta</taxon>
        <taxon>Embryophyta</taxon>
        <taxon>Tracheophyta</taxon>
        <taxon>Spermatophyta</taxon>
        <taxon>Magnoliopsida</taxon>
        <taxon>eudicotyledons</taxon>
        <taxon>Gunneridae</taxon>
        <taxon>Pentapetalae</taxon>
        <taxon>asterids</taxon>
        <taxon>lamiids</taxon>
        <taxon>Solanales</taxon>
        <taxon>Solanaceae</taxon>
        <taxon>Solanoideae</taxon>
        <taxon>Solaneae</taxon>
        <taxon>Solanum</taxon>
    </lineage>
</organism>
<dbReference type="AlphaFoldDB" id="M1DW18"/>
<evidence type="ECO:0000259" key="2">
    <source>
        <dbReference type="Pfam" id="PF20167"/>
    </source>
</evidence>
<evidence type="ECO:0000313" key="3">
    <source>
        <dbReference type="EnsemblPlants" id="PGSC0003DMT400095324"/>
    </source>
</evidence>
<reference evidence="3" key="2">
    <citation type="submission" date="2015-06" db="UniProtKB">
        <authorList>
            <consortium name="EnsemblPlants"/>
        </authorList>
    </citation>
    <scope>IDENTIFICATION</scope>
    <source>
        <strain evidence="3">DM1-3 516 R44</strain>
    </source>
</reference>
<feature type="domain" description="Putative plant transposon protein" evidence="2">
    <location>
        <begin position="3"/>
        <end position="61"/>
    </location>
</feature>
<dbReference type="PaxDb" id="4113-PGSC0003DMT400095324"/>
<dbReference type="HOGENOM" id="CLU_1655230_0_0_1"/>
<name>M1DW18_SOLTU</name>
<feature type="region of interest" description="Disordered" evidence="1">
    <location>
        <begin position="140"/>
        <end position="160"/>
    </location>
</feature>